<dbReference type="InterPro" id="IPR001466">
    <property type="entry name" value="Beta-lactam-related"/>
</dbReference>
<dbReference type="InterPro" id="IPR050491">
    <property type="entry name" value="AmpC-like"/>
</dbReference>
<dbReference type="PANTHER" id="PTHR46825">
    <property type="entry name" value="D-ALANYL-D-ALANINE-CARBOXYPEPTIDASE/ENDOPEPTIDASE AMPH"/>
    <property type="match status" value="1"/>
</dbReference>
<dbReference type="Gene3D" id="3.40.710.10">
    <property type="entry name" value="DD-peptidase/beta-lactamase superfamily"/>
    <property type="match status" value="1"/>
</dbReference>
<dbReference type="AlphaFoldDB" id="A0A844FR20"/>
<comment type="caution">
    <text evidence="3">The sequence shown here is derived from an EMBL/GenBank/DDBJ whole genome shotgun (WGS) entry which is preliminary data.</text>
</comment>
<evidence type="ECO:0000313" key="4">
    <source>
        <dbReference type="Proteomes" id="UP000452141"/>
    </source>
</evidence>
<feature type="domain" description="Beta-lactamase-related" evidence="2">
    <location>
        <begin position="38"/>
        <end position="346"/>
    </location>
</feature>
<evidence type="ECO:0000259" key="2">
    <source>
        <dbReference type="Pfam" id="PF00144"/>
    </source>
</evidence>
<dbReference type="InterPro" id="IPR012338">
    <property type="entry name" value="Beta-lactam/transpept-like"/>
</dbReference>
<dbReference type="SUPFAM" id="SSF56601">
    <property type="entry name" value="beta-lactamase/transpeptidase-like"/>
    <property type="match status" value="1"/>
</dbReference>
<feature type="signal peptide" evidence="1">
    <location>
        <begin position="1"/>
        <end position="26"/>
    </location>
</feature>
<proteinExistence type="predicted"/>
<feature type="chain" id="PRO_5039534127" evidence="1">
    <location>
        <begin position="27"/>
        <end position="371"/>
    </location>
</feature>
<dbReference type="PANTHER" id="PTHR46825:SF9">
    <property type="entry name" value="BETA-LACTAMASE-RELATED DOMAIN-CONTAINING PROTEIN"/>
    <property type="match status" value="1"/>
</dbReference>
<dbReference type="Proteomes" id="UP000452141">
    <property type="component" value="Unassembled WGS sequence"/>
</dbReference>
<protein>
    <submittedName>
        <fullName evidence="3">Beta-lactamase family protein</fullName>
    </submittedName>
</protein>
<dbReference type="EMBL" id="VUMW01000037">
    <property type="protein sequence ID" value="MST80582.1"/>
    <property type="molecule type" value="Genomic_DNA"/>
</dbReference>
<evidence type="ECO:0000313" key="3">
    <source>
        <dbReference type="EMBL" id="MST80582.1"/>
    </source>
</evidence>
<organism evidence="3 4">
    <name type="scientific">Lactobacillus equicursoris</name>
    <dbReference type="NCBI Taxonomy" id="420645"/>
    <lineage>
        <taxon>Bacteria</taxon>
        <taxon>Bacillati</taxon>
        <taxon>Bacillota</taxon>
        <taxon>Bacilli</taxon>
        <taxon>Lactobacillales</taxon>
        <taxon>Lactobacillaceae</taxon>
        <taxon>Lactobacillus</taxon>
    </lineage>
</organism>
<keyword evidence="1" id="KW-0732">Signal</keyword>
<evidence type="ECO:0000256" key="1">
    <source>
        <dbReference type="SAM" id="SignalP"/>
    </source>
</evidence>
<name>A0A844FR20_9LACO</name>
<sequence length="371" mass="40805">MAKLGKKILVVLALVILCLGMLPAHQVGKDQAKAADMQAFVKKLMKKKHIAGSIAVVHNGAVQVVSYGRAKKGLKNGAKNVVYPVASLQKQVTAAMVMQLMAEKQGSSKFFSQDTKISRWYPGLRGASKITVGNLLTHTSGLQIPEIEVDRGVIYSEAGAVNWVVNRLNQASQDAVGTYHYSDVNYILLAGIIRKVTGKSYAANFKKRIVNRLGLRHTFLIGKVPAKYQVAASYNYQNGKNYQNRRYLSKTRLSQLIGAAQLITTPSDYYEFVSALGTGQLLAPSTYRLMTHLKSKKTRYCSGFYIKKGGKVKLAYGALGGAHYAGYYQLTSDNQNGIVMMINQRSCGEDKLKGIGYQILQKLELNTFSQT</sequence>
<dbReference type="Pfam" id="PF00144">
    <property type="entry name" value="Beta-lactamase"/>
    <property type="match status" value="1"/>
</dbReference>
<dbReference type="RefSeq" id="WP_154487506.1">
    <property type="nucleotide sequence ID" value="NZ_VUMW01000037.1"/>
</dbReference>
<reference evidence="3 4" key="1">
    <citation type="submission" date="2019-08" db="EMBL/GenBank/DDBJ databases">
        <title>In-depth cultivation of the pig gut microbiome towards novel bacterial diversity and tailored functional studies.</title>
        <authorList>
            <person name="Wylensek D."/>
            <person name="Hitch T.C.A."/>
            <person name="Clavel T."/>
        </authorList>
    </citation>
    <scope>NUCLEOTIDE SEQUENCE [LARGE SCALE GENOMIC DNA]</scope>
    <source>
        <strain evidence="3 4">WCA-470BD-2E</strain>
    </source>
</reference>
<gene>
    <name evidence="3" type="ORF">FYJ61_09050</name>
</gene>
<accession>A0A844FR20</accession>